<dbReference type="Gene3D" id="3.40.50.450">
    <property type="match status" value="1"/>
</dbReference>
<proteinExistence type="predicted"/>
<evidence type="ECO:0000313" key="1">
    <source>
        <dbReference type="EMBL" id="KKQ90823.1"/>
    </source>
</evidence>
<accession>A0A0G0LG26</accession>
<sequence>MKAYFTAAIFQKDKFDDKYNQIVDILKSNDFEVFEDTTKVSYQEAIDKTDSERVDYYKRVLKWIDKSNLVVAEASFPSTLSIGHEITLASEKGKPVIVLYMKGRDPSFLLGLKSEKVIWVEYNDNNLKEVLTEALVKAKDQSDVRFNFFVSPKILNYLDWIAKKRMTPRSVFLRDLIEKEMKKDKEYKDN</sequence>
<protein>
    <recommendedName>
        <fullName evidence="3">Nucleoside 2-deoxyribosyltransferase</fullName>
    </recommendedName>
</protein>
<dbReference type="EMBL" id="LBVR01000028">
    <property type="protein sequence ID" value="KKQ90823.1"/>
    <property type="molecule type" value="Genomic_DNA"/>
</dbReference>
<comment type="caution">
    <text evidence="1">The sequence shown here is derived from an EMBL/GenBank/DDBJ whole genome shotgun (WGS) entry which is preliminary data.</text>
</comment>
<gene>
    <name evidence="1" type="ORF">UT14_C0028G0013</name>
</gene>
<evidence type="ECO:0008006" key="3">
    <source>
        <dbReference type="Google" id="ProtNLM"/>
    </source>
</evidence>
<dbReference type="Proteomes" id="UP000033841">
    <property type="component" value="Unassembled WGS sequence"/>
</dbReference>
<name>A0A0G0LG26_9BACT</name>
<evidence type="ECO:0000313" key="2">
    <source>
        <dbReference type="Proteomes" id="UP000033841"/>
    </source>
</evidence>
<organism evidence="1 2">
    <name type="scientific">Candidatus Shapirobacteria bacterium GW2011_GWE1_38_92</name>
    <dbReference type="NCBI Taxonomy" id="1618489"/>
    <lineage>
        <taxon>Bacteria</taxon>
        <taxon>Candidatus Shapironibacteriota</taxon>
    </lineage>
</organism>
<reference evidence="1 2" key="1">
    <citation type="journal article" date="2015" name="Nature">
        <title>rRNA introns, odd ribosomes, and small enigmatic genomes across a large radiation of phyla.</title>
        <authorList>
            <person name="Brown C.T."/>
            <person name="Hug L.A."/>
            <person name="Thomas B.C."/>
            <person name="Sharon I."/>
            <person name="Castelle C.J."/>
            <person name="Singh A."/>
            <person name="Wilkins M.J."/>
            <person name="Williams K.H."/>
            <person name="Banfield J.F."/>
        </authorList>
    </citation>
    <scope>NUCLEOTIDE SEQUENCE [LARGE SCALE GENOMIC DNA]</scope>
</reference>
<dbReference type="AlphaFoldDB" id="A0A0G0LG26"/>